<proteinExistence type="predicted"/>
<keyword evidence="4" id="KW-0677">Repeat</keyword>
<reference evidence="16 17" key="1">
    <citation type="submission" date="2013-11" db="EMBL/GenBank/DDBJ databases">
        <title>Genome sequencing of Stegodyphus mimosarum.</title>
        <authorList>
            <person name="Bechsgaard J."/>
        </authorList>
    </citation>
    <scope>NUCLEOTIDE SEQUENCE [LARGE SCALE GENOMIC DNA]</scope>
</reference>
<dbReference type="PROSITE" id="PS51810">
    <property type="entry name" value="ZF_CCHC_FOG"/>
    <property type="match status" value="2"/>
</dbReference>
<evidence type="ECO:0000256" key="11">
    <source>
        <dbReference type="ARBA" id="ARBA00023242"/>
    </source>
</evidence>
<feature type="compositionally biased region" description="Polar residues" evidence="13">
    <location>
        <begin position="439"/>
        <end position="450"/>
    </location>
</feature>
<feature type="domain" description="CCHC FOG-type" evidence="15">
    <location>
        <begin position="52"/>
        <end position="85"/>
    </location>
</feature>
<keyword evidence="3" id="KW-0479">Metal-binding</keyword>
<evidence type="ECO:0000256" key="4">
    <source>
        <dbReference type="ARBA" id="ARBA00022737"/>
    </source>
</evidence>
<evidence type="ECO:0000256" key="8">
    <source>
        <dbReference type="ARBA" id="ARBA00023125"/>
    </source>
</evidence>
<evidence type="ECO:0000313" key="16">
    <source>
        <dbReference type="EMBL" id="KFM77022.1"/>
    </source>
</evidence>
<dbReference type="SMART" id="SM00355">
    <property type="entry name" value="ZnF_C2H2"/>
    <property type="match status" value="5"/>
</dbReference>
<dbReference type="Gene3D" id="3.30.160.60">
    <property type="entry name" value="Classic Zinc Finger"/>
    <property type="match status" value="1"/>
</dbReference>
<feature type="non-terminal residue" evidence="16">
    <location>
        <position position="837"/>
    </location>
</feature>
<feature type="domain" description="C2H2-type" evidence="14">
    <location>
        <begin position="538"/>
        <end position="565"/>
    </location>
</feature>
<keyword evidence="7" id="KW-0805">Transcription regulation</keyword>
<evidence type="ECO:0000256" key="1">
    <source>
        <dbReference type="ARBA" id="ARBA00004123"/>
    </source>
</evidence>
<feature type="compositionally biased region" description="Low complexity" evidence="13">
    <location>
        <begin position="753"/>
        <end position="762"/>
    </location>
</feature>
<keyword evidence="8" id="KW-0238">DNA-binding</keyword>
<feature type="region of interest" description="Disordered" evidence="13">
    <location>
        <begin position="716"/>
        <end position="790"/>
    </location>
</feature>
<feature type="compositionally biased region" description="Basic and acidic residues" evidence="13">
    <location>
        <begin position="716"/>
        <end position="739"/>
    </location>
</feature>
<dbReference type="InterPro" id="IPR059121">
    <property type="entry name" value="CCHC_ZFPM2-like"/>
</dbReference>
<dbReference type="PANTHER" id="PTHR12958">
    <property type="entry name" value="FRIEND OF GATA2-RELATED"/>
    <property type="match status" value="1"/>
</dbReference>
<evidence type="ECO:0000313" key="17">
    <source>
        <dbReference type="Proteomes" id="UP000054359"/>
    </source>
</evidence>
<evidence type="ECO:0000256" key="2">
    <source>
        <dbReference type="ARBA" id="ARBA00022491"/>
    </source>
</evidence>
<feature type="region of interest" description="Disordered" evidence="13">
    <location>
        <begin position="645"/>
        <end position="698"/>
    </location>
</feature>
<feature type="region of interest" description="Disordered" evidence="13">
    <location>
        <begin position="280"/>
        <end position="326"/>
    </location>
</feature>
<dbReference type="GO" id="GO:0005634">
    <property type="term" value="C:nucleus"/>
    <property type="evidence" value="ECO:0007669"/>
    <property type="project" value="UniProtKB-SubCell"/>
</dbReference>
<feature type="domain" description="CCHC FOG-type" evidence="15">
    <location>
        <begin position="380"/>
        <end position="413"/>
    </location>
</feature>
<accession>A0A087UI33</accession>
<dbReference type="OMA" id="PANHIYL"/>
<evidence type="ECO:0000256" key="13">
    <source>
        <dbReference type="SAM" id="MobiDB-lite"/>
    </source>
</evidence>
<evidence type="ECO:0000259" key="14">
    <source>
        <dbReference type="PROSITE" id="PS50157"/>
    </source>
</evidence>
<dbReference type="SUPFAM" id="SSF57667">
    <property type="entry name" value="beta-beta-alpha zinc fingers"/>
    <property type="match status" value="5"/>
</dbReference>
<keyword evidence="6" id="KW-0862">Zinc</keyword>
<feature type="compositionally biased region" description="Polar residues" evidence="13">
    <location>
        <begin position="212"/>
        <end position="222"/>
    </location>
</feature>
<keyword evidence="11" id="KW-0539">Nucleus</keyword>
<dbReference type="InterPro" id="IPR039746">
    <property type="entry name" value="FOG"/>
</dbReference>
<feature type="domain" description="C2H2-type" evidence="14">
    <location>
        <begin position="481"/>
        <end position="508"/>
    </location>
</feature>
<name>A0A087UI33_STEMI</name>
<evidence type="ECO:0000256" key="3">
    <source>
        <dbReference type="ARBA" id="ARBA00022723"/>
    </source>
</evidence>
<protein>
    <submittedName>
        <fullName evidence="16">Zinc finger protein ush</fullName>
    </submittedName>
</protein>
<dbReference type="PANTHER" id="PTHR12958:SF3">
    <property type="entry name" value="ZINC FINGER PROTEIN USH"/>
    <property type="match status" value="1"/>
</dbReference>
<evidence type="ECO:0000256" key="12">
    <source>
        <dbReference type="PROSITE-ProRule" id="PRU00042"/>
    </source>
</evidence>
<dbReference type="OrthoDB" id="8742770at2759"/>
<dbReference type="GO" id="GO:0009653">
    <property type="term" value="P:anatomical structure morphogenesis"/>
    <property type="evidence" value="ECO:0007669"/>
    <property type="project" value="UniProtKB-ARBA"/>
</dbReference>
<keyword evidence="17" id="KW-1185">Reference proteome</keyword>
<keyword evidence="5 12" id="KW-0863">Zinc-finger</keyword>
<feature type="compositionally biased region" description="Polar residues" evidence="13">
    <location>
        <begin position="664"/>
        <end position="681"/>
    </location>
</feature>
<dbReference type="STRING" id="407821.A0A087UI33"/>
<sequence>MILEDQRKIQLKDESGHLPYACPVCDFTAMDQYSYDKHVRSHHNPNTSHASNLTNPKSFCGACKIQFMSINTYQVHKKYYCRSRHDTEDLPQTSPVADINVASTAFRPAADTVILRNGINGGVTPSIIQPQAIYAAISTNPLILLPCSLVPGQGLVPQNGVIPTGGPSIVLQTNSTCSTIVDKSINSRSVESSGPYRKSSYPVINTSIESSAKAGYSSQTPQMKRKMSEGDVLNLKKTCTSDELRASSPDKITQKAENENVDQEAPLDLSFKRKRISSLLSSPSLMKRRNSSASTGRPSPPVHSRSPPSGCMVSSPRGAISPSSPYNSESSSCYSSHVPVVVQRVSQAISERISPLPPVLQAAVVGDKPVTTPGMPPPKLMKQGNNICEECHIIFYKYDNYLAHKTHYCTNRRRQLSALAAAAAAASTALEHSSDENSNHNPLNESTQSCHSDDPSKPLRRIEYAIDHFRTPVAKQSQPVYSCDACGVKFSTSDNLNAHQTYYCIKKSESSRNVSGKKVEGGNSPKLLEPPFCGPDEWKCNYCDASCSSYETMRRHLLTHTELKGFCCSVCGYKGNTLRGMRNHACEHLKDDSTSLDEFVSSSVIAQSAAIPVLPRAVIHCSDEESEANKEIKCTVKKELFNEVTSPGQDSVPTDHSEPEDACSSHSDGKLSNTIHKQSCSVKAESGDSSSDGNVSNHHELVNPLAFCDVVIKTENDRDGSADDSSRDELPRSNIKFEPETECDSDDKPQDMSISPSSQSTSVIRATSEAQRSENGKQFSHTSRKKRNTQLKSHSELKYCKSCDISFLHIDNFVAHKKYYCVSRVIQNCLQETATVQ</sequence>
<dbReference type="GO" id="GO:0030154">
    <property type="term" value="P:cell differentiation"/>
    <property type="evidence" value="ECO:0007669"/>
    <property type="project" value="UniProtKB-ARBA"/>
</dbReference>
<dbReference type="Pfam" id="PF25445">
    <property type="entry name" value="CCHC_ZFPM2"/>
    <property type="match status" value="1"/>
</dbReference>
<evidence type="ECO:0000256" key="6">
    <source>
        <dbReference type="ARBA" id="ARBA00022833"/>
    </source>
</evidence>
<dbReference type="GO" id="GO:0000122">
    <property type="term" value="P:negative regulation of transcription by RNA polymerase II"/>
    <property type="evidence" value="ECO:0007669"/>
    <property type="project" value="TreeGrafter"/>
</dbReference>
<organism evidence="16 17">
    <name type="scientific">Stegodyphus mimosarum</name>
    <name type="common">African social velvet spider</name>
    <dbReference type="NCBI Taxonomy" id="407821"/>
    <lineage>
        <taxon>Eukaryota</taxon>
        <taxon>Metazoa</taxon>
        <taxon>Ecdysozoa</taxon>
        <taxon>Arthropoda</taxon>
        <taxon>Chelicerata</taxon>
        <taxon>Arachnida</taxon>
        <taxon>Araneae</taxon>
        <taxon>Araneomorphae</taxon>
        <taxon>Entelegynae</taxon>
        <taxon>Eresoidea</taxon>
        <taxon>Eresidae</taxon>
        <taxon>Stegodyphus</taxon>
    </lineage>
</organism>
<keyword evidence="9" id="KW-0010">Activator</keyword>
<evidence type="ECO:0000256" key="9">
    <source>
        <dbReference type="ARBA" id="ARBA00023159"/>
    </source>
</evidence>
<dbReference type="GO" id="GO:0008270">
    <property type="term" value="F:zinc ion binding"/>
    <property type="evidence" value="ECO:0007669"/>
    <property type="project" value="UniProtKB-KW"/>
</dbReference>
<dbReference type="EMBL" id="KK119899">
    <property type="protein sequence ID" value="KFM77022.1"/>
    <property type="molecule type" value="Genomic_DNA"/>
</dbReference>
<dbReference type="AlphaFoldDB" id="A0A087UI33"/>
<dbReference type="GO" id="GO:0061629">
    <property type="term" value="F:RNA polymerase II-specific DNA-binding transcription factor binding"/>
    <property type="evidence" value="ECO:0007669"/>
    <property type="project" value="InterPro"/>
</dbReference>
<dbReference type="InterPro" id="IPR036236">
    <property type="entry name" value="Znf_C2H2_sf"/>
</dbReference>
<keyword evidence="10" id="KW-0804">Transcription</keyword>
<feature type="compositionally biased region" description="Low complexity" evidence="13">
    <location>
        <begin position="687"/>
        <end position="696"/>
    </location>
</feature>
<dbReference type="PROSITE" id="PS00028">
    <property type="entry name" value="ZINC_FINGER_C2H2_1"/>
    <property type="match status" value="1"/>
</dbReference>
<comment type="subcellular location">
    <subcellularLocation>
        <location evidence="1">Nucleus</location>
    </subcellularLocation>
</comment>
<evidence type="ECO:0000256" key="7">
    <source>
        <dbReference type="ARBA" id="ARBA00023015"/>
    </source>
</evidence>
<dbReference type="GO" id="GO:0007507">
    <property type="term" value="P:heart development"/>
    <property type="evidence" value="ECO:0007669"/>
    <property type="project" value="TreeGrafter"/>
</dbReference>
<evidence type="ECO:0000256" key="10">
    <source>
        <dbReference type="ARBA" id="ARBA00023163"/>
    </source>
</evidence>
<gene>
    <name evidence="16" type="ORF">X975_13617</name>
</gene>
<feature type="region of interest" description="Disordered" evidence="13">
    <location>
        <begin position="212"/>
        <end position="266"/>
    </location>
</feature>
<dbReference type="GO" id="GO:0003677">
    <property type="term" value="F:DNA binding"/>
    <property type="evidence" value="ECO:0007669"/>
    <property type="project" value="UniProtKB-KW"/>
</dbReference>
<dbReference type="InterPro" id="IPR034731">
    <property type="entry name" value="Znf_CCHC_FOG"/>
</dbReference>
<dbReference type="PROSITE" id="PS50157">
    <property type="entry name" value="ZINC_FINGER_C2H2_2"/>
    <property type="match status" value="2"/>
</dbReference>
<feature type="region of interest" description="Disordered" evidence="13">
    <location>
        <begin position="430"/>
        <end position="456"/>
    </location>
</feature>
<keyword evidence="2" id="KW-0678">Repressor</keyword>
<dbReference type="Proteomes" id="UP000054359">
    <property type="component" value="Unassembled WGS sequence"/>
</dbReference>
<evidence type="ECO:0000259" key="15">
    <source>
        <dbReference type="PROSITE" id="PS51810"/>
    </source>
</evidence>
<dbReference type="GO" id="GO:0045944">
    <property type="term" value="P:positive regulation of transcription by RNA polymerase II"/>
    <property type="evidence" value="ECO:0007669"/>
    <property type="project" value="TreeGrafter"/>
</dbReference>
<evidence type="ECO:0000256" key="5">
    <source>
        <dbReference type="ARBA" id="ARBA00022771"/>
    </source>
</evidence>
<dbReference type="InterPro" id="IPR013087">
    <property type="entry name" value="Znf_C2H2_type"/>
</dbReference>